<evidence type="ECO:0000313" key="10">
    <source>
        <dbReference type="EMBL" id="KKT42297.1"/>
    </source>
</evidence>
<evidence type="ECO:0000256" key="7">
    <source>
        <dbReference type="ARBA" id="ARBA00023136"/>
    </source>
</evidence>
<organism evidence="10 11">
    <name type="scientific">Candidatus Giovannonibacteria bacterium GW2011_GWA2_44_13b</name>
    <dbReference type="NCBI Taxonomy" id="1618647"/>
    <lineage>
        <taxon>Bacteria</taxon>
        <taxon>Candidatus Giovannoniibacteriota</taxon>
    </lineage>
</organism>
<dbReference type="PANTHER" id="PTHR33908:SF3">
    <property type="entry name" value="UNDECAPRENYL PHOSPHATE-ALPHA-4-AMINO-4-DEOXY-L-ARABINOSE ARABINOSYL TRANSFERASE"/>
    <property type="match status" value="1"/>
</dbReference>
<feature type="transmembrane region" description="Helical" evidence="8">
    <location>
        <begin position="133"/>
        <end position="153"/>
    </location>
</feature>
<sequence>MKGGKHFFYLAIILGLAALLRFGDLATTPPGLWSDEAMNGVNTIQALGGGNWKIYYPENFGREGLFINIQAIFVKFLGHEPWVLRLPSAIFGVLTVLGLYFMTKELFGRRAGLFASFFLATSFWHIIFSRMGFRAIMAPFLLVWSFYFLLLAIRLASSPRSPTSRGSRTSSRARPDLLIALAGIMFGLGFHTYIAFRIAPLLALYPLWLFYKKYRDEKLKDGICAPCLIVLFIFMAIIAASPLLIYYGLHPADFLGRTSSISIFSAPEPLGQFSENVLKTVQMFNFFGDFNWRHNYAGSPQLWWPVGILFLIGIWKALRKIAGNKNSGLAHSGLLALNPLYGDSDAHTHSGTRSPSSEFLFPYAEAASKFILFWFFIMMLPVVMSSEGLPHALRSIVLIPPVMIFAASGLEIVIVKFQEWLAGWKKQFPEKLFQLSRIEQELKILLFIFLLSVAAQSFNQYFLRWAPNPNVYDSFLGDETKIAHWLNNEPSAIKKYVVTNSTDTADVTGRPLSFAPIIFITDTYFENKQKEKNIYYLGSAEFDKIDCSSACEIVPIESQPTIYQILKEKIPNLHIDGSQGFAVLRNQ</sequence>
<protein>
    <recommendedName>
        <fullName evidence="9">Glycosyltransferase RgtA/B/C/D-like domain-containing protein</fullName>
    </recommendedName>
</protein>
<proteinExistence type="predicted"/>
<dbReference type="GO" id="GO:0009103">
    <property type="term" value="P:lipopolysaccharide biosynthetic process"/>
    <property type="evidence" value="ECO:0007669"/>
    <property type="project" value="UniProtKB-ARBA"/>
</dbReference>
<dbReference type="GO" id="GO:0005886">
    <property type="term" value="C:plasma membrane"/>
    <property type="evidence" value="ECO:0007669"/>
    <property type="project" value="UniProtKB-SubCell"/>
</dbReference>
<evidence type="ECO:0000259" key="9">
    <source>
        <dbReference type="Pfam" id="PF13231"/>
    </source>
</evidence>
<dbReference type="Proteomes" id="UP000034736">
    <property type="component" value="Unassembled WGS sequence"/>
</dbReference>
<keyword evidence="2" id="KW-1003">Cell membrane</keyword>
<name>A0A0G1JE54_9BACT</name>
<dbReference type="STRING" id="1618647.UW30_C0001G0022"/>
<dbReference type="GO" id="GO:0010041">
    <property type="term" value="P:response to iron(III) ion"/>
    <property type="evidence" value="ECO:0007669"/>
    <property type="project" value="TreeGrafter"/>
</dbReference>
<keyword evidence="4" id="KW-0808">Transferase</keyword>
<evidence type="ECO:0000256" key="4">
    <source>
        <dbReference type="ARBA" id="ARBA00022679"/>
    </source>
</evidence>
<evidence type="ECO:0000256" key="2">
    <source>
        <dbReference type="ARBA" id="ARBA00022475"/>
    </source>
</evidence>
<dbReference type="AlphaFoldDB" id="A0A0G1JE54"/>
<feature type="transmembrane region" description="Helical" evidence="8">
    <location>
        <begin position="82"/>
        <end position="102"/>
    </location>
</feature>
<dbReference type="Pfam" id="PF13231">
    <property type="entry name" value="PMT_2"/>
    <property type="match status" value="1"/>
</dbReference>
<comment type="caution">
    <text evidence="10">The sequence shown here is derived from an EMBL/GenBank/DDBJ whole genome shotgun (WGS) entry which is preliminary data.</text>
</comment>
<evidence type="ECO:0000256" key="1">
    <source>
        <dbReference type="ARBA" id="ARBA00004651"/>
    </source>
</evidence>
<feature type="transmembrane region" description="Helical" evidence="8">
    <location>
        <begin position="173"/>
        <end position="188"/>
    </location>
</feature>
<keyword evidence="7 8" id="KW-0472">Membrane</keyword>
<feature type="transmembrane region" description="Helical" evidence="8">
    <location>
        <begin position="366"/>
        <end position="384"/>
    </location>
</feature>
<evidence type="ECO:0000256" key="6">
    <source>
        <dbReference type="ARBA" id="ARBA00022989"/>
    </source>
</evidence>
<evidence type="ECO:0000313" key="11">
    <source>
        <dbReference type="Proteomes" id="UP000034736"/>
    </source>
</evidence>
<dbReference type="PANTHER" id="PTHR33908">
    <property type="entry name" value="MANNOSYLTRANSFERASE YKCB-RELATED"/>
    <property type="match status" value="1"/>
</dbReference>
<feature type="transmembrane region" description="Helical" evidence="8">
    <location>
        <begin position="396"/>
        <end position="417"/>
    </location>
</feature>
<feature type="domain" description="Glycosyltransferase RgtA/B/C/D-like" evidence="9">
    <location>
        <begin position="69"/>
        <end position="153"/>
    </location>
</feature>
<dbReference type="InterPro" id="IPR050297">
    <property type="entry name" value="LipidA_mod_glycosyltrf_83"/>
</dbReference>
<reference evidence="10 11" key="1">
    <citation type="journal article" date="2015" name="Nature">
        <title>rRNA introns, odd ribosomes, and small enigmatic genomes across a large radiation of phyla.</title>
        <authorList>
            <person name="Brown C.T."/>
            <person name="Hug L.A."/>
            <person name="Thomas B.C."/>
            <person name="Sharon I."/>
            <person name="Castelle C.J."/>
            <person name="Singh A."/>
            <person name="Wilkins M.J."/>
            <person name="Williams K.H."/>
            <person name="Banfield J.F."/>
        </authorList>
    </citation>
    <scope>NUCLEOTIDE SEQUENCE [LARGE SCALE GENOMIC DNA]</scope>
</reference>
<evidence type="ECO:0000256" key="8">
    <source>
        <dbReference type="SAM" id="Phobius"/>
    </source>
</evidence>
<keyword evidence="6 8" id="KW-1133">Transmembrane helix</keyword>
<feature type="transmembrane region" description="Helical" evidence="8">
    <location>
        <begin position="111"/>
        <end position="127"/>
    </location>
</feature>
<evidence type="ECO:0000256" key="5">
    <source>
        <dbReference type="ARBA" id="ARBA00022692"/>
    </source>
</evidence>
<dbReference type="GO" id="GO:0016763">
    <property type="term" value="F:pentosyltransferase activity"/>
    <property type="evidence" value="ECO:0007669"/>
    <property type="project" value="TreeGrafter"/>
</dbReference>
<feature type="transmembrane region" description="Helical" evidence="8">
    <location>
        <begin position="223"/>
        <end position="249"/>
    </location>
</feature>
<dbReference type="InterPro" id="IPR038731">
    <property type="entry name" value="RgtA/B/C-like"/>
</dbReference>
<comment type="subcellular location">
    <subcellularLocation>
        <location evidence="1">Cell membrane</location>
        <topology evidence="1">Multi-pass membrane protein</topology>
    </subcellularLocation>
</comment>
<dbReference type="EMBL" id="LCHU01000001">
    <property type="protein sequence ID" value="KKT42297.1"/>
    <property type="molecule type" value="Genomic_DNA"/>
</dbReference>
<keyword evidence="3" id="KW-0328">Glycosyltransferase</keyword>
<evidence type="ECO:0000256" key="3">
    <source>
        <dbReference type="ARBA" id="ARBA00022676"/>
    </source>
</evidence>
<keyword evidence="5 8" id="KW-0812">Transmembrane</keyword>
<gene>
    <name evidence="10" type="ORF">UW30_C0001G0022</name>
</gene>
<accession>A0A0G1JE54</accession>